<proteinExistence type="predicted"/>
<accession>A0A834ZGJ1</accession>
<sequence>MDQPVMNSGQCQTTASPEYTPASPSYTPASLEYIPATPPSPFEYDSQGRLPIKEAESKRKLTRKLKELSPPERVEKGICSLSPAKEVDLELWANRGSASG</sequence>
<name>A0A834ZGJ1_TETSI</name>
<feature type="region of interest" description="Disordered" evidence="1">
    <location>
        <begin position="1"/>
        <end position="53"/>
    </location>
</feature>
<organism evidence="2 3">
    <name type="scientific">Tetracentron sinense</name>
    <name type="common">Spur-leaf</name>
    <dbReference type="NCBI Taxonomy" id="13715"/>
    <lineage>
        <taxon>Eukaryota</taxon>
        <taxon>Viridiplantae</taxon>
        <taxon>Streptophyta</taxon>
        <taxon>Embryophyta</taxon>
        <taxon>Tracheophyta</taxon>
        <taxon>Spermatophyta</taxon>
        <taxon>Magnoliopsida</taxon>
        <taxon>Trochodendrales</taxon>
        <taxon>Trochodendraceae</taxon>
        <taxon>Tetracentron</taxon>
    </lineage>
</organism>
<comment type="caution">
    <text evidence="2">The sequence shown here is derived from an EMBL/GenBank/DDBJ whole genome shotgun (WGS) entry which is preliminary data.</text>
</comment>
<evidence type="ECO:0000313" key="3">
    <source>
        <dbReference type="Proteomes" id="UP000655225"/>
    </source>
</evidence>
<keyword evidence="3" id="KW-1185">Reference proteome</keyword>
<gene>
    <name evidence="2" type="ORF">HHK36_006061</name>
</gene>
<evidence type="ECO:0000256" key="1">
    <source>
        <dbReference type="SAM" id="MobiDB-lite"/>
    </source>
</evidence>
<feature type="compositionally biased region" description="Polar residues" evidence="1">
    <location>
        <begin position="1"/>
        <end position="28"/>
    </location>
</feature>
<dbReference type="EMBL" id="JABCRI010000004">
    <property type="protein sequence ID" value="KAF8406940.1"/>
    <property type="molecule type" value="Genomic_DNA"/>
</dbReference>
<evidence type="ECO:0000313" key="2">
    <source>
        <dbReference type="EMBL" id="KAF8406940.1"/>
    </source>
</evidence>
<protein>
    <submittedName>
        <fullName evidence="2">Uncharacterized protein</fullName>
    </submittedName>
</protein>
<dbReference type="Proteomes" id="UP000655225">
    <property type="component" value="Unassembled WGS sequence"/>
</dbReference>
<dbReference type="AlphaFoldDB" id="A0A834ZGJ1"/>
<reference evidence="2 3" key="1">
    <citation type="submission" date="2020-04" db="EMBL/GenBank/DDBJ databases">
        <title>Plant Genome Project.</title>
        <authorList>
            <person name="Zhang R.-G."/>
        </authorList>
    </citation>
    <scope>NUCLEOTIDE SEQUENCE [LARGE SCALE GENOMIC DNA]</scope>
    <source>
        <strain evidence="2">YNK0</strain>
        <tissue evidence="2">Leaf</tissue>
    </source>
</reference>